<organism evidence="2 3">
    <name type="scientific">Ensete ventricosum</name>
    <name type="common">Abyssinian banana</name>
    <name type="synonym">Musa ensete</name>
    <dbReference type="NCBI Taxonomy" id="4639"/>
    <lineage>
        <taxon>Eukaryota</taxon>
        <taxon>Viridiplantae</taxon>
        <taxon>Streptophyta</taxon>
        <taxon>Embryophyta</taxon>
        <taxon>Tracheophyta</taxon>
        <taxon>Spermatophyta</taxon>
        <taxon>Magnoliopsida</taxon>
        <taxon>Liliopsida</taxon>
        <taxon>Zingiberales</taxon>
        <taxon>Musaceae</taxon>
        <taxon>Ensete</taxon>
    </lineage>
</organism>
<dbReference type="Proteomes" id="UP000287651">
    <property type="component" value="Unassembled WGS sequence"/>
</dbReference>
<dbReference type="AlphaFoldDB" id="A0A426X4B4"/>
<dbReference type="EMBL" id="AMZH03027063">
    <property type="protein sequence ID" value="RRT34309.1"/>
    <property type="molecule type" value="Genomic_DNA"/>
</dbReference>
<protein>
    <submittedName>
        <fullName evidence="2">Uncharacterized protein</fullName>
    </submittedName>
</protein>
<proteinExistence type="predicted"/>
<gene>
    <name evidence="2" type="ORF">B296_00040023</name>
</gene>
<name>A0A426X4B4_ENSVE</name>
<feature type="region of interest" description="Disordered" evidence="1">
    <location>
        <begin position="20"/>
        <end position="40"/>
    </location>
</feature>
<evidence type="ECO:0000313" key="2">
    <source>
        <dbReference type="EMBL" id="RRT34309.1"/>
    </source>
</evidence>
<evidence type="ECO:0000313" key="3">
    <source>
        <dbReference type="Proteomes" id="UP000287651"/>
    </source>
</evidence>
<accession>A0A426X4B4</accession>
<comment type="caution">
    <text evidence="2">The sequence shown here is derived from an EMBL/GenBank/DDBJ whole genome shotgun (WGS) entry which is preliminary data.</text>
</comment>
<sequence length="87" mass="9257">MSIVTVEMAVVSAVSFLGSSPHLEEDLSPSGVEQNVGEPRNGLLSPLHPLPWEPKRWAPKGLSPRALLILTILCHQSLGGDILVGPL</sequence>
<reference evidence="2 3" key="1">
    <citation type="journal article" date="2014" name="Agronomy (Basel)">
        <title>A Draft Genome Sequence for Ensete ventricosum, the Drought-Tolerant Tree Against Hunger.</title>
        <authorList>
            <person name="Harrison J."/>
            <person name="Moore K.A."/>
            <person name="Paszkiewicz K."/>
            <person name="Jones T."/>
            <person name="Grant M."/>
            <person name="Ambacheew D."/>
            <person name="Muzemil S."/>
            <person name="Studholme D.J."/>
        </authorList>
    </citation>
    <scope>NUCLEOTIDE SEQUENCE [LARGE SCALE GENOMIC DNA]</scope>
</reference>
<evidence type="ECO:0000256" key="1">
    <source>
        <dbReference type="SAM" id="MobiDB-lite"/>
    </source>
</evidence>